<accession>A0ABX7BMV4</accession>
<dbReference type="Pfam" id="PF05930">
    <property type="entry name" value="Phage_AlpA"/>
    <property type="match status" value="1"/>
</dbReference>
<proteinExistence type="predicted"/>
<keyword evidence="2" id="KW-1185">Reference proteome</keyword>
<protein>
    <submittedName>
        <fullName evidence="1">AlpA family transcriptional regulator</fullName>
    </submittedName>
</protein>
<reference evidence="1 2" key="1">
    <citation type="submission" date="2021-01" db="EMBL/GenBank/DDBJ databases">
        <title>Brevundimonas vitis sp. nov., an bacterium isolated from grape (Vitis vinifera).</title>
        <authorList>
            <person name="Jiang L."/>
            <person name="Lee J."/>
        </authorList>
    </citation>
    <scope>NUCLEOTIDE SEQUENCE [LARGE SCALE GENOMIC DNA]</scope>
    <source>
        <strain evidence="1 2">GRTSA-9</strain>
    </source>
</reference>
<organism evidence="1 2">
    <name type="scientific">Brevundimonas vitisensis</name>
    <dbReference type="NCBI Taxonomy" id="2800818"/>
    <lineage>
        <taxon>Bacteria</taxon>
        <taxon>Pseudomonadati</taxon>
        <taxon>Pseudomonadota</taxon>
        <taxon>Alphaproteobacteria</taxon>
        <taxon>Caulobacterales</taxon>
        <taxon>Caulobacteraceae</taxon>
        <taxon>Brevundimonas</taxon>
    </lineage>
</organism>
<dbReference type="EMBL" id="CP067977">
    <property type="protein sequence ID" value="QQQ18591.1"/>
    <property type="molecule type" value="Genomic_DNA"/>
</dbReference>
<evidence type="ECO:0000313" key="1">
    <source>
        <dbReference type="EMBL" id="QQQ18591.1"/>
    </source>
</evidence>
<gene>
    <name evidence="1" type="ORF">JIP62_00050</name>
</gene>
<dbReference type="Proteomes" id="UP000595448">
    <property type="component" value="Chromosome"/>
</dbReference>
<dbReference type="InterPro" id="IPR010260">
    <property type="entry name" value="AlpA"/>
</dbReference>
<dbReference type="Gene3D" id="1.10.238.160">
    <property type="match status" value="1"/>
</dbReference>
<dbReference type="RefSeq" id="WP_201102961.1">
    <property type="nucleotide sequence ID" value="NZ_CP067977.1"/>
</dbReference>
<evidence type="ECO:0000313" key="2">
    <source>
        <dbReference type="Proteomes" id="UP000595448"/>
    </source>
</evidence>
<name>A0ABX7BMV4_9CAUL</name>
<sequence>MPSTNLRLERLPAVVARTGMSRSWIYKEVAAGRFPKPFKVGGASGWSAAAIDNWIESLTSGSAAQTGAC</sequence>